<reference evidence="2 3" key="1">
    <citation type="journal article" date="2016" name="Nat. Commun.">
        <title>Ectomycorrhizal ecology is imprinted in the genome of the dominant symbiotic fungus Cenococcum geophilum.</title>
        <authorList>
            <consortium name="DOE Joint Genome Institute"/>
            <person name="Peter M."/>
            <person name="Kohler A."/>
            <person name="Ohm R.A."/>
            <person name="Kuo A."/>
            <person name="Krutzmann J."/>
            <person name="Morin E."/>
            <person name="Arend M."/>
            <person name="Barry K.W."/>
            <person name="Binder M."/>
            <person name="Choi C."/>
            <person name="Clum A."/>
            <person name="Copeland A."/>
            <person name="Grisel N."/>
            <person name="Haridas S."/>
            <person name="Kipfer T."/>
            <person name="LaButti K."/>
            <person name="Lindquist E."/>
            <person name="Lipzen A."/>
            <person name="Maire R."/>
            <person name="Meier B."/>
            <person name="Mihaltcheva S."/>
            <person name="Molinier V."/>
            <person name="Murat C."/>
            <person name="Poggeler S."/>
            <person name="Quandt C.A."/>
            <person name="Sperisen C."/>
            <person name="Tritt A."/>
            <person name="Tisserant E."/>
            <person name="Crous P.W."/>
            <person name="Henrissat B."/>
            <person name="Nehls U."/>
            <person name="Egli S."/>
            <person name="Spatafora J.W."/>
            <person name="Grigoriev I.V."/>
            <person name="Martin F.M."/>
        </authorList>
    </citation>
    <scope>NUCLEOTIDE SEQUENCE [LARGE SCALE GENOMIC DNA]</scope>
    <source>
        <strain evidence="2 3">CBS 207.34</strain>
    </source>
</reference>
<evidence type="ECO:0000313" key="2">
    <source>
        <dbReference type="EMBL" id="OCL08414.1"/>
    </source>
</evidence>
<gene>
    <name evidence="2" type="ORF">AOQ84DRAFT_388850</name>
</gene>
<protein>
    <submittedName>
        <fullName evidence="2">Uncharacterized protein</fullName>
    </submittedName>
</protein>
<accession>A0A8E2JT03</accession>
<proteinExistence type="predicted"/>
<feature type="compositionally biased region" description="Polar residues" evidence="1">
    <location>
        <begin position="243"/>
        <end position="254"/>
    </location>
</feature>
<keyword evidence="3" id="KW-1185">Reference proteome</keyword>
<feature type="compositionally biased region" description="Basic and acidic residues" evidence="1">
    <location>
        <begin position="273"/>
        <end position="282"/>
    </location>
</feature>
<evidence type="ECO:0000313" key="3">
    <source>
        <dbReference type="Proteomes" id="UP000250140"/>
    </source>
</evidence>
<feature type="compositionally biased region" description="Polar residues" evidence="1">
    <location>
        <begin position="81"/>
        <end position="91"/>
    </location>
</feature>
<feature type="compositionally biased region" description="Polar residues" evidence="1">
    <location>
        <begin position="118"/>
        <end position="131"/>
    </location>
</feature>
<organism evidence="2 3">
    <name type="scientific">Glonium stellatum</name>
    <dbReference type="NCBI Taxonomy" id="574774"/>
    <lineage>
        <taxon>Eukaryota</taxon>
        <taxon>Fungi</taxon>
        <taxon>Dikarya</taxon>
        <taxon>Ascomycota</taxon>
        <taxon>Pezizomycotina</taxon>
        <taxon>Dothideomycetes</taxon>
        <taxon>Pleosporomycetidae</taxon>
        <taxon>Gloniales</taxon>
        <taxon>Gloniaceae</taxon>
        <taxon>Glonium</taxon>
    </lineage>
</organism>
<dbReference type="EMBL" id="KV749661">
    <property type="protein sequence ID" value="OCL08414.1"/>
    <property type="molecule type" value="Genomic_DNA"/>
</dbReference>
<dbReference type="Proteomes" id="UP000250140">
    <property type="component" value="Unassembled WGS sequence"/>
</dbReference>
<feature type="region of interest" description="Disordered" evidence="1">
    <location>
        <begin position="110"/>
        <end position="282"/>
    </location>
</feature>
<sequence length="282" mass="31673">MSGVTMDGYVLVAPEKEIPSEDDMSIEGYVVISDEETEKVLRAHSPPSGYNFGGECLSEPTYKSIPEKSTPTQEEPYFHANSDTTARPSLITPTVNVDLPITNVSKRTDRLPPISRILPNSPQRQTEVAQEQNRHIGADLRGSVSPPPQHAIVQTHGPGHPLSPQLPEHEPSERPSSSAQFWRPSSPSRPTGFTTRNLSSYPTRMPRARFKAPRQPTQETYNAPRNPRGHIQRGSNPRYRAQYRNSPKATNTTFERGMSYNRQHPIRQPRGPRVLEDRQTRG</sequence>
<feature type="region of interest" description="Disordered" evidence="1">
    <location>
        <begin position="41"/>
        <end position="91"/>
    </location>
</feature>
<name>A0A8E2JT03_9PEZI</name>
<evidence type="ECO:0000256" key="1">
    <source>
        <dbReference type="SAM" id="MobiDB-lite"/>
    </source>
</evidence>
<dbReference type="AlphaFoldDB" id="A0A8E2JT03"/>
<feature type="compositionally biased region" description="Polar residues" evidence="1">
    <location>
        <begin position="179"/>
        <end position="202"/>
    </location>
</feature>